<gene>
    <name evidence="2" type="primary">guaA_2</name>
    <name evidence="2" type="ORF">COL8621_02311</name>
</gene>
<keyword evidence="2" id="KW-0436">Ligase</keyword>
<evidence type="ECO:0000259" key="1">
    <source>
        <dbReference type="Pfam" id="PF00117"/>
    </source>
</evidence>
<dbReference type="EMBL" id="FXYE01000002">
    <property type="protein sequence ID" value="SMX43477.1"/>
    <property type="molecule type" value="Genomic_DNA"/>
</dbReference>
<proteinExistence type="predicted"/>
<name>A0A238KLH8_9RHOB</name>
<dbReference type="OrthoDB" id="7365442at2"/>
<dbReference type="GO" id="GO:0003922">
    <property type="term" value="F:GMP synthase (glutamine-hydrolyzing) activity"/>
    <property type="evidence" value="ECO:0007669"/>
    <property type="project" value="UniProtKB-EC"/>
</dbReference>
<dbReference type="AlphaFoldDB" id="A0A238KLH8"/>
<reference evidence="3" key="1">
    <citation type="submission" date="2017-05" db="EMBL/GenBank/DDBJ databases">
        <authorList>
            <person name="Rodrigo-Torres L."/>
            <person name="Arahal R. D."/>
            <person name="Lucena T."/>
        </authorList>
    </citation>
    <scope>NUCLEOTIDE SEQUENCE [LARGE SCALE GENOMIC DNA]</scope>
    <source>
        <strain evidence="3">CECT 8621</strain>
    </source>
</reference>
<dbReference type="Pfam" id="PF00117">
    <property type="entry name" value="GATase"/>
    <property type="match status" value="1"/>
</dbReference>
<evidence type="ECO:0000313" key="3">
    <source>
        <dbReference type="Proteomes" id="UP000202922"/>
    </source>
</evidence>
<dbReference type="RefSeq" id="WP_093967479.1">
    <property type="nucleotide sequence ID" value="NZ_FXYE01000002.1"/>
</dbReference>
<dbReference type="SUPFAM" id="SSF52317">
    <property type="entry name" value="Class I glutamine amidotransferase-like"/>
    <property type="match status" value="1"/>
</dbReference>
<dbReference type="PANTHER" id="PTHR42695:SF5">
    <property type="entry name" value="GLUTAMINE AMIDOTRANSFERASE YLR126C-RELATED"/>
    <property type="match status" value="1"/>
</dbReference>
<dbReference type="InterPro" id="IPR044992">
    <property type="entry name" value="ChyE-like"/>
</dbReference>
<dbReference type="InterPro" id="IPR017926">
    <property type="entry name" value="GATASE"/>
</dbReference>
<dbReference type="Gene3D" id="3.40.50.880">
    <property type="match status" value="1"/>
</dbReference>
<dbReference type="PROSITE" id="PS51273">
    <property type="entry name" value="GATASE_TYPE_1"/>
    <property type="match status" value="1"/>
</dbReference>
<sequence length="230" mass="25488">MRIGILQTGHVPETLRDAHGEYPDMFEQLLGGRGFDFRRWSVVDMQFPDSVDDADGWLITGSRHGAYDDLPFIKPLEQFVRDAYAKAVPMVGVCFGHQIIAQALGGKVEKFSGGWSVGRQTYTLNGKEVALNAWHQDQVTKLPEGATVIGTSDFCPYAALAYDDRALTVQPHPEFDAEFTGKLIRERGVGVVPDPLLKSAEATLTTQTNSLEIADMFTAFFKHSYKVHHA</sequence>
<feature type="domain" description="Glutamine amidotransferase" evidence="1">
    <location>
        <begin position="54"/>
        <end position="182"/>
    </location>
</feature>
<organism evidence="2 3">
    <name type="scientific">Actibacterium lipolyticum</name>
    <dbReference type="NCBI Taxonomy" id="1524263"/>
    <lineage>
        <taxon>Bacteria</taxon>
        <taxon>Pseudomonadati</taxon>
        <taxon>Pseudomonadota</taxon>
        <taxon>Alphaproteobacteria</taxon>
        <taxon>Rhodobacterales</taxon>
        <taxon>Roseobacteraceae</taxon>
        <taxon>Actibacterium</taxon>
    </lineage>
</organism>
<keyword evidence="3" id="KW-1185">Reference proteome</keyword>
<protein>
    <submittedName>
        <fullName evidence="2">GMP synthase [glutamine-hydrolyzing]</fullName>
        <ecNumber evidence="2">6.3.5.2</ecNumber>
    </submittedName>
</protein>
<accession>A0A238KLH8</accession>
<dbReference type="InterPro" id="IPR029062">
    <property type="entry name" value="Class_I_gatase-like"/>
</dbReference>
<dbReference type="EC" id="6.3.5.2" evidence="2"/>
<evidence type="ECO:0000313" key="2">
    <source>
        <dbReference type="EMBL" id="SMX43477.1"/>
    </source>
</evidence>
<dbReference type="GO" id="GO:0005829">
    <property type="term" value="C:cytosol"/>
    <property type="evidence" value="ECO:0007669"/>
    <property type="project" value="TreeGrafter"/>
</dbReference>
<dbReference type="PANTHER" id="PTHR42695">
    <property type="entry name" value="GLUTAMINE AMIDOTRANSFERASE YLR126C-RELATED"/>
    <property type="match status" value="1"/>
</dbReference>
<dbReference type="CDD" id="cd01741">
    <property type="entry name" value="GATase1_1"/>
    <property type="match status" value="1"/>
</dbReference>
<dbReference type="Proteomes" id="UP000202922">
    <property type="component" value="Unassembled WGS sequence"/>
</dbReference>